<dbReference type="GO" id="GO:0019205">
    <property type="term" value="F:nucleobase-containing compound kinase activity"/>
    <property type="evidence" value="ECO:0007669"/>
    <property type="project" value="InterPro"/>
</dbReference>
<keyword evidence="7" id="KW-1185">Reference proteome</keyword>
<comment type="similarity">
    <text evidence="4">Belongs to the adenylate kinase family.</text>
</comment>
<evidence type="ECO:0000256" key="2">
    <source>
        <dbReference type="ARBA" id="ARBA00022741"/>
    </source>
</evidence>
<keyword evidence="2" id="KW-0547">Nucleotide-binding</keyword>
<evidence type="ECO:0000256" key="5">
    <source>
        <dbReference type="SAM" id="MobiDB-lite"/>
    </source>
</evidence>
<dbReference type="EMBL" id="AJVK01020485">
    <property type="status" value="NOT_ANNOTATED_CDS"/>
    <property type="molecule type" value="Genomic_DNA"/>
</dbReference>
<accession>A0A1B0CYY3</accession>
<sequence>MEHEAKESLKFAQQNNPTTSKVPGKEFKVPIVWILGGPGSGKGTQCDKIVAKYGFSHFSTGDLLREEVASGSDLGKELAALMSLYSLW</sequence>
<feature type="region of interest" description="Disordered" evidence="5">
    <location>
        <begin position="1"/>
        <end position="23"/>
    </location>
</feature>
<dbReference type="GO" id="GO:0006139">
    <property type="term" value="P:nucleobase-containing compound metabolic process"/>
    <property type="evidence" value="ECO:0007669"/>
    <property type="project" value="InterPro"/>
</dbReference>
<dbReference type="PRINTS" id="PR00094">
    <property type="entry name" value="ADENYLTKNASE"/>
</dbReference>
<evidence type="ECO:0000313" key="7">
    <source>
        <dbReference type="Proteomes" id="UP000092462"/>
    </source>
</evidence>
<name>A0A1B0CYY3_PHLPP</name>
<dbReference type="Gene3D" id="3.40.50.300">
    <property type="entry name" value="P-loop containing nucleotide triphosphate hydrolases"/>
    <property type="match status" value="1"/>
</dbReference>
<dbReference type="VEuPathDB" id="VectorBase:PPAI000305"/>
<evidence type="ECO:0000256" key="1">
    <source>
        <dbReference type="ARBA" id="ARBA00022679"/>
    </source>
</evidence>
<dbReference type="EMBL" id="AJVK01020484">
    <property type="status" value="NOT_ANNOTATED_CDS"/>
    <property type="molecule type" value="Genomic_DNA"/>
</dbReference>
<dbReference type="VEuPathDB" id="VectorBase:PPAPM1_006620"/>
<keyword evidence="1 4" id="KW-0808">Transferase</keyword>
<dbReference type="GO" id="GO:0005524">
    <property type="term" value="F:ATP binding"/>
    <property type="evidence" value="ECO:0007669"/>
    <property type="project" value="InterPro"/>
</dbReference>
<evidence type="ECO:0000256" key="3">
    <source>
        <dbReference type="ARBA" id="ARBA00022777"/>
    </source>
</evidence>
<proteinExistence type="inferred from homology"/>
<dbReference type="EnsemblMetazoa" id="PPAI000305-RA">
    <property type="protein sequence ID" value="PPAI000305-PA"/>
    <property type="gene ID" value="PPAI000305"/>
</dbReference>
<dbReference type="PANTHER" id="PTHR23359">
    <property type="entry name" value="NUCLEOTIDE KINASE"/>
    <property type="match status" value="1"/>
</dbReference>
<dbReference type="SUPFAM" id="SSF52540">
    <property type="entry name" value="P-loop containing nucleoside triphosphate hydrolases"/>
    <property type="match status" value="1"/>
</dbReference>
<evidence type="ECO:0000313" key="6">
    <source>
        <dbReference type="EnsemblMetazoa" id="PPAI000305-PA"/>
    </source>
</evidence>
<evidence type="ECO:0000256" key="4">
    <source>
        <dbReference type="RuleBase" id="RU003330"/>
    </source>
</evidence>
<dbReference type="InterPro" id="IPR000850">
    <property type="entry name" value="Adenylat/UMP-CMP_kin"/>
</dbReference>
<dbReference type="Proteomes" id="UP000092462">
    <property type="component" value="Unassembled WGS sequence"/>
</dbReference>
<protein>
    <submittedName>
        <fullName evidence="6">Uncharacterized protein</fullName>
    </submittedName>
</protein>
<keyword evidence="3 4" id="KW-0418">Kinase</keyword>
<feature type="compositionally biased region" description="Polar residues" evidence="5">
    <location>
        <begin position="11"/>
        <end position="21"/>
    </location>
</feature>
<dbReference type="AlphaFoldDB" id="A0A1B0CYY3"/>
<reference evidence="6" key="1">
    <citation type="submission" date="2022-08" db="UniProtKB">
        <authorList>
            <consortium name="EnsemblMetazoa"/>
        </authorList>
    </citation>
    <scope>IDENTIFICATION</scope>
    <source>
        <strain evidence="6">Israel</strain>
    </source>
</reference>
<dbReference type="Pfam" id="PF00406">
    <property type="entry name" value="ADK"/>
    <property type="match status" value="1"/>
</dbReference>
<dbReference type="InterPro" id="IPR027417">
    <property type="entry name" value="P-loop_NTPase"/>
</dbReference>
<organism evidence="6 7">
    <name type="scientific">Phlebotomus papatasi</name>
    <name type="common">Sandfly</name>
    <dbReference type="NCBI Taxonomy" id="29031"/>
    <lineage>
        <taxon>Eukaryota</taxon>
        <taxon>Metazoa</taxon>
        <taxon>Ecdysozoa</taxon>
        <taxon>Arthropoda</taxon>
        <taxon>Hexapoda</taxon>
        <taxon>Insecta</taxon>
        <taxon>Pterygota</taxon>
        <taxon>Neoptera</taxon>
        <taxon>Endopterygota</taxon>
        <taxon>Diptera</taxon>
        <taxon>Nematocera</taxon>
        <taxon>Psychodoidea</taxon>
        <taxon>Psychodidae</taxon>
        <taxon>Phlebotomus</taxon>
        <taxon>Phlebotomus</taxon>
    </lineage>
</organism>